<keyword evidence="2" id="KW-0813">Transport</keyword>
<comment type="caution">
    <text evidence="6">The sequence shown here is derived from an EMBL/GenBank/DDBJ whole genome shotgun (WGS) entry which is preliminary data.</text>
</comment>
<dbReference type="InterPro" id="IPR003439">
    <property type="entry name" value="ABC_transporter-like_ATP-bd"/>
</dbReference>
<proteinExistence type="inferred from homology"/>
<evidence type="ECO:0000313" key="6">
    <source>
        <dbReference type="EMBL" id="OGG02468.1"/>
    </source>
</evidence>
<dbReference type="GO" id="GO:0005524">
    <property type="term" value="F:ATP binding"/>
    <property type="evidence" value="ECO:0007669"/>
    <property type="project" value="UniProtKB-KW"/>
</dbReference>
<protein>
    <recommendedName>
        <fullName evidence="5">ABC transporter domain-containing protein</fullName>
    </recommendedName>
</protein>
<dbReference type="STRING" id="1817867.A3F83_01270"/>
<dbReference type="PANTHER" id="PTHR43335">
    <property type="entry name" value="ABC TRANSPORTER, ATP-BINDING PROTEIN"/>
    <property type="match status" value="1"/>
</dbReference>
<dbReference type="Gene3D" id="3.40.50.300">
    <property type="entry name" value="P-loop containing nucleotide triphosphate hydrolases"/>
    <property type="match status" value="1"/>
</dbReference>
<evidence type="ECO:0000256" key="3">
    <source>
        <dbReference type="ARBA" id="ARBA00022741"/>
    </source>
</evidence>
<dbReference type="SMART" id="SM00382">
    <property type="entry name" value="AAA"/>
    <property type="match status" value="1"/>
</dbReference>
<dbReference type="PROSITE" id="PS50893">
    <property type="entry name" value="ABC_TRANSPORTER_2"/>
    <property type="match status" value="1"/>
</dbReference>
<comment type="similarity">
    <text evidence="1">Belongs to the ABC transporter superfamily.</text>
</comment>
<evidence type="ECO:0000256" key="4">
    <source>
        <dbReference type="ARBA" id="ARBA00022840"/>
    </source>
</evidence>
<dbReference type="EMBL" id="MFIX01000183">
    <property type="protein sequence ID" value="OGG02468.1"/>
    <property type="molecule type" value="Genomic_DNA"/>
</dbReference>
<dbReference type="CDD" id="cd03230">
    <property type="entry name" value="ABC_DR_subfamily_A"/>
    <property type="match status" value="1"/>
</dbReference>
<evidence type="ECO:0000256" key="2">
    <source>
        <dbReference type="ARBA" id="ARBA00022448"/>
    </source>
</evidence>
<dbReference type="SUPFAM" id="SSF52540">
    <property type="entry name" value="P-loop containing nucleoside triphosphate hydrolases"/>
    <property type="match status" value="1"/>
</dbReference>
<dbReference type="Pfam" id="PF00005">
    <property type="entry name" value="ABC_tran"/>
    <property type="match status" value="1"/>
</dbReference>
<dbReference type="GO" id="GO:0016887">
    <property type="term" value="F:ATP hydrolysis activity"/>
    <property type="evidence" value="ECO:0007669"/>
    <property type="project" value="InterPro"/>
</dbReference>
<sequence length="335" mass="37761">MPHRFPRFFDYSITGGCRLIQVNELTKRYGNFKAVDNISFNLRKGEILGFLGPNGAGKTTTMRIITGYLSATQGKVSVAGYDIFDKPLEVKKEIGYLPETPPLYREMRVRDFLNFAGKIRGLNSARQRRQRLQYVVERCSLEEVQNLHIHKLSKGYRQRVGLAQALIHNPPILILDEPSAGLDPHQIIGVRQLIRQLSGEHSILLSTHILPEASLTCDRVLIIDRGKILAEDTTEHLTGKLKGHDMVRILVRGGGPELEKRIKALPGVQKVAEMTNEGQPKDAPRQFDISYALGRDRRGELARALVEADVELLELRPQAMTLEEIFIKITSKVDN</sequence>
<keyword evidence="3" id="KW-0547">Nucleotide-binding</keyword>
<keyword evidence="4" id="KW-0067">ATP-binding</keyword>
<accession>A0A1F5YQI4</accession>
<reference evidence="6 7" key="1">
    <citation type="journal article" date="2016" name="Nat. Commun.">
        <title>Thousands of microbial genomes shed light on interconnected biogeochemical processes in an aquifer system.</title>
        <authorList>
            <person name="Anantharaman K."/>
            <person name="Brown C.T."/>
            <person name="Hug L.A."/>
            <person name="Sharon I."/>
            <person name="Castelle C.J."/>
            <person name="Probst A.J."/>
            <person name="Thomas B.C."/>
            <person name="Singh A."/>
            <person name="Wilkins M.J."/>
            <person name="Karaoz U."/>
            <person name="Brodie E.L."/>
            <person name="Williams K.H."/>
            <person name="Hubbard S.S."/>
            <person name="Banfield J.F."/>
        </authorList>
    </citation>
    <scope>NUCLEOTIDE SEQUENCE [LARGE SCALE GENOMIC DNA]</scope>
</reference>
<evidence type="ECO:0000256" key="1">
    <source>
        <dbReference type="ARBA" id="ARBA00005417"/>
    </source>
</evidence>
<evidence type="ECO:0000259" key="5">
    <source>
        <dbReference type="PROSITE" id="PS50893"/>
    </source>
</evidence>
<dbReference type="InterPro" id="IPR003593">
    <property type="entry name" value="AAA+_ATPase"/>
</dbReference>
<dbReference type="PANTHER" id="PTHR43335:SF4">
    <property type="entry name" value="ABC TRANSPORTER, ATP-BINDING PROTEIN"/>
    <property type="match status" value="1"/>
</dbReference>
<evidence type="ECO:0000313" key="7">
    <source>
        <dbReference type="Proteomes" id="UP000179129"/>
    </source>
</evidence>
<name>A0A1F5YQI4_9BACT</name>
<dbReference type="AlphaFoldDB" id="A0A1F5YQI4"/>
<gene>
    <name evidence="6" type="ORF">A3F83_01270</name>
</gene>
<organism evidence="6 7">
    <name type="scientific">Candidatus Glassbacteria bacterium RIFCSPLOWO2_12_FULL_58_11</name>
    <dbReference type="NCBI Taxonomy" id="1817867"/>
    <lineage>
        <taxon>Bacteria</taxon>
        <taxon>Candidatus Glassiibacteriota</taxon>
    </lineage>
</organism>
<feature type="domain" description="ABC transporter" evidence="5">
    <location>
        <begin position="20"/>
        <end position="250"/>
    </location>
</feature>
<dbReference type="Proteomes" id="UP000179129">
    <property type="component" value="Unassembled WGS sequence"/>
</dbReference>
<dbReference type="InterPro" id="IPR027417">
    <property type="entry name" value="P-loop_NTPase"/>
</dbReference>